<sequence>MNDDSIFSRFGQLYKENSLIDCDQFLIKDGIIDPALYPCQPRRILVIAKEHNFLHRNKQPNGYEGDYRAWWKMQVEHRFAHRISEWCFGVLNGFTTPFEEVTHEQKQLALRSIAFMNVKKTGGGHASNPQTILDYIDVSRALLLEQIQQIAPDLIIGGFRHDVYMERLFGVAMTPALSDGYSTGSWQGCQLITSFHPSARKSKRFLYTKLAETMRTLAS</sequence>
<dbReference type="HOGENOM" id="CLU_1259858_0_0_10"/>
<dbReference type="AlphaFoldDB" id="I0KCW3"/>
<name>I0KCW3_9BACT</name>
<evidence type="ECO:0008006" key="3">
    <source>
        <dbReference type="Google" id="ProtNLM"/>
    </source>
</evidence>
<dbReference type="EMBL" id="HE796683">
    <property type="protein sequence ID" value="CCH01966.1"/>
    <property type="molecule type" value="Genomic_DNA"/>
</dbReference>
<dbReference type="RefSeq" id="WP_015333065.1">
    <property type="nucleotide sequence ID" value="NC_020054.1"/>
</dbReference>
<gene>
    <name evidence="1" type="ORF">FAES_3965</name>
</gene>
<keyword evidence="2" id="KW-1185">Reference proteome</keyword>
<dbReference type="OrthoDB" id="6397422at2"/>
<dbReference type="KEGG" id="fae:FAES_3965"/>
<accession>I0KCW3</accession>
<evidence type="ECO:0000313" key="1">
    <source>
        <dbReference type="EMBL" id="CCH01966.1"/>
    </source>
</evidence>
<dbReference type="Proteomes" id="UP000011058">
    <property type="component" value="Chromosome"/>
</dbReference>
<evidence type="ECO:0000313" key="2">
    <source>
        <dbReference type="Proteomes" id="UP000011058"/>
    </source>
</evidence>
<organism evidence="1 2">
    <name type="scientific">Fibrella aestuarina BUZ 2</name>
    <dbReference type="NCBI Taxonomy" id="1166018"/>
    <lineage>
        <taxon>Bacteria</taxon>
        <taxon>Pseudomonadati</taxon>
        <taxon>Bacteroidota</taxon>
        <taxon>Cytophagia</taxon>
        <taxon>Cytophagales</taxon>
        <taxon>Spirosomataceae</taxon>
        <taxon>Fibrella</taxon>
    </lineage>
</organism>
<proteinExistence type="predicted"/>
<protein>
    <recommendedName>
        <fullName evidence="3">Uracil-DNA glycosylase-like domain-containing protein</fullName>
    </recommendedName>
</protein>
<reference evidence="1 2" key="1">
    <citation type="journal article" date="2012" name="J. Bacteriol.">
        <title>Genome Sequence of Fibrella aestuarina BUZ 2T, a Filamentous Marine Bacterium.</title>
        <authorList>
            <person name="Filippini M."/>
            <person name="Qi W."/>
            <person name="Blom J."/>
            <person name="Goesmann A."/>
            <person name="Smits T.H."/>
            <person name="Bagheri H.C."/>
        </authorList>
    </citation>
    <scope>NUCLEOTIDE SEQUENCE [LARGE SCALE GENOMIC DNA]</scope>
    <source>
        <strain evidence="2">BUZ 2T</strain>
    </source>
</reference>